<evidence type="ECO:0000313" key="6">
    <source>
        <dbReference type="Proteomes" id="UP001279734"/>
    </source>
</evidence>
<dbReference type="AlphaFoldDB" id="A0AAD3XDN2"/>
<feature type="transmembrane region" description="Helical" evidence="4">
    <location>
        <begin position="244"/>
        <end position="264"/>
    </location>
</feature>
<feature type="transmembrane region" description="Helical" evidence="4">
    <location>
        <begin position="40"/>
        <end position="63"/>
    </location>
</feature>
<proteinExistence type="predicted"/>
<protein>
    <recommendedName>
        <fullName evidence="7">WAT1-related protein</fullName>
    </recommendedName>
</protein>
<evidence type="ECO:0000256" key="2">
    <source>
        <dbReference type="ARBA" id="ARBA00022989"/>
    </source>
</evidence>
<evidence type="ECO:0008006" key="7">
    <source>
        <dbReference type="Google" id="ProtNLM"/>
    </source>
</evidence>
<feature type="transmembrane region" description="Helical" evidence="4">
    <location>
        <begin position="270"/>
        <end position="290"/>
    </location>
</feature>
<dbReference type="Proteomes" id="UP001279734">
    <property type="component" value="Unassembled WGS sequence"/>
</dbReference>
<dbReference type="PANTHER" id="PTHR31218">
    <property type="entry name" value="WAT1-RELATED PROTEIN"/>
    <property type="match status" value="1"/>
</dbReference>
<organism evidence="5 6">
    <name type="scientific">Nepenthes gracilis</name>
    <name type="common">Slender pitcher plant</name>
    <dbReference type="NCBI Taxonomy" id="150966"/>
    <lineage>
        <taxon>Eukaryota</taxon>
        <taxon>Viridiplantae</taxon>
        <taxon>Streptophyta</taxon>
        <taxon>Embryophyta</taxon>
        <taxon>Tracheophyta</taxon>
        <taxon>Spermatophyta</taxon>
        <taxon>Magnoliopsida</taxon>
        <taxon>eudicotyledons</taxon>
        <taxon>Gunneridae</taxon>
        <taxon>Pentapetalae</taxon>
        <taxon>Caryophyllales</taxon>
        <taxon>Nepenthaceae</taxon>
        <taxon>Nepenthes</taxon>
    </lineage>
</organism>
<dbReference type="GO" id="GO:0016020">
    <property type="term" value="C:membrane"/>
    <property type="evidence" value="ECO:0007669"/>
    <property type="project" value="InterPro"/>
</dbReference>
<accession>A0AAD3XDN2</accession>
<feature type="transmembrane region" description="Helical" evidence="4">
    <location>
        <begin position="178"/>
        <end position="200"/>
    </location>
</feature>
<sequence>MKEKMWEAAVPFTLMVLMEGCTSALTITTNSAMEDGMNQFVFVAYSNALSSFILLPYSFLFHWDRIRQLLNLELLTRFFFLGLIGVIGTLISIVGAVVITVYKGPSILEASSTTSLDHRYLQLFHGVRPPPLLMLISETVDDDRLHWVIGSILLVAATLLLAVWGIIQVSTINKFPDLMLIVACYIVFGTLQTAIVDLIAERDLTAWKLQMNLELAIIVSTAIFGTLVRSRVQAWCMSMKGPMYVSMFKPFGIFWSCVINLSFFGGSLHYGSALGAAIVGMGYYTVLWGVRRDDEEKRNHRSGPSDSPDLKIPLLHDGDDVVKNCAASTSTQKTQQSLCNRIVQESIDLKILHPLLQ</sequence>
<feature type="transmembrane region" description="Helical" evidence="4">
    <location>
        <begin position="75"/>
        <end position="102"/>
    </location>
</feature>
<feature type="transmembrane region" description="Helical" evidence="4">
    <location>
        <begin position="212"/>
        <end position="232"/>
    </location>
</feature>
<evidence type="ECO:0000256" key="1">
    <source>
        <dbReference type="ARBA" id="ARBA00022692"/>
    </source>
</evidence>
<name>A0AAD3XDN2_NEPGR</name>
<evidence type="ECO:0000256" key="4">
    <source>
        <dbReference type="SAM" id="Phobius"/>
    </source>
</evidence>
<keyword evidence="6" id="KW-1185">Reference proteome</keyword>
<keyword evidence="3 4" id="KW-0472">Membrane</keyword>
<dbReference type="InterPro" id="IPR030184">
    <property type="entry name" value="WAT1-related"/>
</dbReference>
<comment type="caution">
    <text evidence="5">The sequence shown here is derived from an EMBL/GenBank/DDBJ whole genome shotgun (WGS) entry which is preliminary data.</text>
</comment>
<evidence type="ECO:0000256" key="3">
    <source>
        <dbReference type="ARBA" id="ARBA00023136"/>
    </source>
</evidence>
<keyword evidence="1 4" id="KW-0812">Transmembrane</keyword>
<feature type="transmembrane region" description="Helical" evidence="4">
    <location>
        <begin position="145"/>
        <end position="166"/>
    </location>
</feature>
<gene>
    <name evidence="5" type="ORF">Nepgr_003472</name>
</gene>
<reference evidence="5" key="1">
    <citation type="submission" date="2023-05" db="EMBL/GenBank/DDBJ databases">
        <title>Nepenthes gracilis genome sequencing.</title>
        <authorList>
            <person name="Fukushima K."/>
        </authorList>
    </citation>
    <scope>NUCLEOTIDE SEQUENCE</scope>
    <source>
        <strain evidence="5">SING2019-196</strain>
    </source>
</reference>
<dbReference type="GO" id="GO:0022857">
    <property type="term" value="F:transmembrane transporter activity"/>
    <property type="evidence" value="ECO:0007669"/>
    <property type="project" value="InterPro"/>
</dbReference>
<dbReference type="EMBL" id="BSYO01000003">
    <property type="protein sequence ID" value="GMH01633.1"/>
    <property type="molecule type" value="Genomic_DNA"/>
</dbReference>
<evidence type="ECO:0000313" key="5">
    <source>
        <dbReference type="EMBL" id="GMH01633.1"/>
    </source>
</evidence>
<keyword evidence="2 4" id="KW-1133">Transmembrane helix</keyword>